<dbReference type="GeneTree" id="ENSGT00940000180468"/>
<evidence type="ECO:0000313" key="2">
    <source>
        <dbReference type="Proteomes" id="UP000694548"/>
    </source>
</evidence>
<proteinExistence type="predicted"/>
<dbReference type="Proteomes" id="UP000694548">
    <property type="component" value="Chromosome sgr01"/>
</dbReference>
<reference evidence="1" key="1">
    <citation type="submission" date="2014-08" db="EMBL/GenBank/DDBJ databases">
        <authorList>
            <person name="Senf B."/>
            <person name="Petzold A."/>
            <person name="Downie B.R."/>
            <person name="Koch P."/>
            <person name="Platzer M."/>
        </authorList>
    </citation>
    <scope>NUCLEOTIDE SEQUENCE [LARGE SCALE GENOMIC DNA]</scope>
    <source>
        <strain evidence="1">GRZ</strain>
    </source>
</reference>
<reference evidence="1" key="2">
    <citation type="submission" date="2025-08" db="UniProtKB">
        <authorList>
            <consortium name="Ensembl"/>
        </authorList>
    </citation>
    <scope>IDENTIFICATION</scope>
</reference>
<accession>A0A8C6KLU8</accession>
<organism evidence="1 2">
    <name type="scientific">Nothobranchius furzeri</name>
    <name type="common">Turquoise killifish</name>
    <dbReference type="NCBI Taxonomy" id="105023"/>
    <lineage>
        <taxon>Eukaryota</taxon>
        <taxon>Metazoa</taxon>
        <taxon>Chordata</taxon>
        <taxon>Craniata</taxon>
        <taxon>Vertebrata</taxon>
        <taxon>Euteleostomi</taxon>
        <taxon>Actinopterygii</taxon>
        <taxon>Neopterygii</taxon>
        <taxon>Teleostei</taxon>
        <taxon>Neoteleostei</taxon>
        <taxon>Acanthomorphata</taxon>
        <taxon>Ovalentaria</taxon>
        <taxon>Atherinomorphae</taxon>
        <taxon>Cyprinodontiformes</taxon>
        <taxon>Nothobranchiidae</taxon>
        <taxon>Nothobranchius</taxon>
    </lineage>
</organism>
<keyword evidence="2" id="KW-1185">Reference proteome</keyword>
<dbReference type="SUPFAM" id="SSF57850">
    <property type="entry name" value="RING/U-box"/>
    <property type="match status" value="1"/>
</dbReference>
<reference evidence="1" key="3">
    <citation type="submission" date="2025-09" db="UniProtKB">
        <authorList>
            <consortium name="Ensembl"/>
        </authorList>
    </citation>
    <scope>IDENTIFICATION</scope>
</reference>
<protein>
    <recommendedName>
        <fullName evidence="3">RING-type domain-containing protein</fullName>
    </recommendedName>
</protein>
<dbReference type="Pfam" id="PF15227">
    <property type="entry name" value="zf-C3HC4_4"/>
    <property type="match status" value="1"/>
</dbReference>
<dbReference type="Ensembl" id="ENSNFUT00015007936.1">
    <property type="protein sequence ID" value="ENSNFUP00015007542.1"/>
    <property type="gene ID" value="ENSNFUG00015003705.1"/>
</dbReference>
<sequence length="84" mass="9734">MDQLRCAALQSELTCPVCLELFRDPVILECGHHFCQVACLFCCLSDPLSQQIHRFSLLSFCYRMWINKVEQKSVNMSFPAEFTL</sequence>
<dbReference type="AlphaFoldDB" id="A0A8C6KLU8"/>
<evidence type="ECO:0008006" key="3">
    <source>
        <dbReference type="Google" id="ProtNLM"/>
    </source>
</evidence>
<name>A0A8C6KLU8_NOTFU</name>
<dbReference type="Gene3D" id="3.30.40.10">
    <property type="entry name" value="Zinc/RING finger domain, C3HC4 (zinc finger)"/>
    <property type="match status" value="1"/>
</dbReference>
<dbReference type="InterPro" id="IPR013083">
    <property type="entry name" value="Znf_RING/FYVE/PHD"/>
</dbReference>
<evidence type="ECO:0000313" key="1">
    <source>
        <dbReference type="Ensembl" id="ENSNFUP00015007542.1"/>
    </source>
</evidence>